<protein>
    <submittedName>
        <fullName evidence="2">Uncharacterized protein</fullName>
    </submittedName>
</protein>
<dbReference type="Proteomes" id="UP000002382">
    <property type="component" value="Chromosome"/>
</dbReference>
<reference evidence="2 3" key="2">
    <citation type="journal article" date="2011" name="J. Bacteriol.">
        <title>Genome Sequence of Kosmotoga olearia Strain TBF 19.5.1, a Thermophilic Bacterium with a Wide Growth Temperature Range, Isolated from the Troll B Oil Platform in the North Sea.</title>
        <authorList>
            <person name="Swithers K.S."/>
            <person name="Dipippo J.L."/>
            <person name="Bruce D.C."/>
            <person name="Detter C."/>
            <person name="Tapia R."/>
            <person name="Han S."/>
            <person name="Goodwin L.A."/>
            <person name="Han J."/>
            <person name="Woyke T."/>
            <person name="Pitluck S."/>
            <person name="Pennacchio L."/>
            <person name="Nolan M."/>
            <person name="Mikhailova N."/>
            <person name="Land M.L."/>
            <person name="Nesbo C.L."/>
            <person name="Gogarten J.P."/>
            <person name="Noll K.M."/>
        </authorList>
    </citation>
    <scope>NUCLEOTIDE SEQUENCE [LARGE SCALE GENOMIC DNA]</scope>
    <source>
        <strain evidence="3">ATCC BAA-1733 / DSM 21960 / TBF 19.5.1</strain>
    </source>
</reference>
<organism evidence="2 3">
    <name type="scientific">Kosmotoga olearia (strain ATCC BAA-1733 / DSM 21960 / TBF 19.5.1)</name>
    <dbReference type="NCBI Taxonomy" id="521045"/>
    <lineage>
        <taxon>Bacteria</taxon>
        <taxon>Thermotogati</taxon>
        <taxon>Thermotogota</taxon>
        <taxon>Thermotogae</taxon>
        <taxon>Kosmotogales</taxon>
        <taxon>Kosmotogaceae</taxon>
        <taxon>Kosmotoga</taxon>
    </lineage>
</organism>
<evidence type="ECO:0000313" key="3">
    <source>
        <dbReference type="Proteomes" id="UP000002382"/>
    </source>
</evidence>
<keyword evidence="3" id="KW-1185">Reference proteome</keyword>
<name>C5CG64_KOSOT</name>
<keyword evidence="1" id="KW-0472">Membrane</keyword>
<accession>C5CG64</accession>
<gene>
    <name evidence="2" type="ordered locus">Kole_0794</name>
</gene>
<feature type="transmembrane region" description="Helical" evidence="1">
    <location>
        <begin position="35"/>
        <end position="57"/>
    </location>
</feature>
<dbReference type="HOGENOM" id="CLU_2880035_0_0_0"/>
<feature type="transmembrane region" description="Helical" evidence="1">
    <location>
        <begin position="6"/>
        <end position="23"/>
    </location>
</feature>
<keyword evidence="1" id="KW-1133">Transmembrane helix</keyword>
<proteinExistence type="predicted"/>
<dbReference type="RefSeq" id="WP_015868169.1">
    <property type="nucleotide sequence ID" value="NC_012785.1"/>
</dbReference>
<dbReference type="KEGG" id="kol:Kole_0794"/>
<dbReference type="AlphaFoldDB" id="C5CG64"/>
<dbReference type="EMBL" id="CP001634">
    <property type="protein sequence ID" value="ACR79505.1"/>
    <property type="molecule type" value="Genomic_DNA"/>
</dbReference>
<reference evidence="2 3" key="1">
    <citation type="submission" date="2009-06" db="EMBL/GenBank/DDBJ databases">
        <title>Complete sequence of Thermotogales bacterium TBF 19.5.1.</title>
        <authorList>
            <consortium name="US DOE Joint Genome Institute"/>
            <person name="Lucas S."/>
            <person name="Copeland A."/>
            <person name="Lapidus A."/>
            <person name="Glavina del Rio T."/>
            <person name="Tice H."/>
            <person name="Bruce D."/>
            <person name="Goodwin L."/>
            <person name="Pitluck S."/>
            <person name="Chertkov O."/>
            <person name="Brettin T."/>
            <person name="Detter J.C."/>
            <person name="Han C."/>
            <person name="Schmutz J."/>
            <person name="Larimer F."/>
            <person name="Land M."/>
            <person name="Hauser L."/>
            <person name="Kyrpides N."/>
            <person name="Ovchinnikova G."/>
            <person name="Noll K."/>
        </authorList>
    </citation>
    <scope>NUCLEOTIDE SEQUENCE [LARGE SCALE GENOMIC DNA]</scope>
    <source>
        <strain evidence="3">ATCC BAA-1733 / DSM 21960 / TBF 19.5.1</strain>
    </source>
</reference>
<sequence length="63" mass="6831">MSKLQLFGIIGNVILLGAIVMIYKAKSLPEKRRKTLQRIALTIVGILGVVGLILIMLTKAGQL</sequence>
<dbReference type="STRING" id="521045.Kole_0794"/>
<keyword evidence="1" id="KW-0812">Transmembrane</keyword>
<evidence type="ECO:0000256" key="1">
    <source>
        <dbReference type="SAM" id="Phobius"/>
    </source>
</evidence>
<evidence type="ECO:0000313" key="2">
    <source>
        <dbReference type="EMBL" id="ACR79505.1"/>
    </source>
</evidence>